<dbReference type="KEGG" id="acek:FLP30_06890"/>
<dbReference type="RefSeq" id="WP_149279155.1">
    <property type="nucleotide sequence ID" value="NZ_CP043506.1"/>
</dbReference>
<proteinExistence type="predicted"/>
<sequence length="172" mass="18510">MVSFLKTISTRTGMMGLALCGFIPLLGPTQRAAAETLPHSESEFEAQQNGDPNHTAITGQRSTGCKVLYISTKPGSKADELPCNGFFVADRKDGGKEFSFYGPKAAITFYNAIPPAMTPSKYSIFGLLIKDYEGTPHEMLLKARGTCDYLPGQQLACSTNDGKLKFQATISG</sequence>
<dbReference type="Proteomes" id="UP000324536">
    <property type="component" value="Chromosome"/>
</dbReference>
<evidence type="ECO:0000313" key="3">
    <source>
        <dbReference type="Proteomes" id="UP000324536"/>
    </source>
</evidence>
<accession>A0A5C1YRD6</accession>
<keyword evidence="3" id="KW-1185">Reference proteome</keyword>
<organism evidence="2 3">
    <name type="scientific">Acetobacter vaccinii</name>
    <dbReference type="NCBI Taxonomy" id="2592655"/>
    <lineage>
        <taxon>Bacteria</taxon>
        <taxon>Pseudomonadati</taxon>
        <taxon>Pseudomonadota</taxon>
        <taxon>Alphaproteobacteria</taxon>
        <taxon>Acetobacterales</taxon>
        <taxon>Acetobacteraceae</taxon>
        <taxon>Acetobacter</taxon>
    </lineage>
</organism>
<evidence type="ECO:0000313" key="2">
    <source>
        <dbReference type="EMBL" id="QEO17477.1"/>
    </source>
</evidence>
<protein>
    <submittedName>
        <fullName evidence="2">Uncharacterized protein</fullName>
    </submittedName>
</protein>
<dbReference type="EMBL" id="CP043506">
    <property type="protein sequence ID" value="QEO17477.1"/>
    <property type="molecule type" value="Genomic_DNA"/>
</dbReference>
<gene>
    <name evidence="2" type="ORF">FLP30_06890</name>
</gene>
<evidence type="ECO:0000256" key="1">
    <source>
        <dbReference type="SAM" id="MobiDB-lite"/>
    </source>
</evidence>
<feature type="region of interest" description="Disordered" evidence="1">
    <location>
        <begin position="38"/>
        <end position="59"/>
    </location>
</feature>
<dbReference type="AlphaFoldDB" id="A0A5C1YRD6"/>
<reference evidence="2 3" key="1">
    <citation type="submission" date="2019-09" db="EMBL/GenBank/DDBJ databases">
        <title>Genome sequencing of strain KACC 21233.</title>
        <authorList>
            <person name="Heo J."/>
            <person name="Kim S.-J."/>
            <person name="Kim J.-S."/>
            <person name="Hong S.-B."/>
            <person name="Kwon S.-W."/>
        </authorList>
    </citation>
    <scope>NUCLEOTIDE SEQUENCE [LARGE SCALE GENOMIC DNA]</scope>
    <source>
        <strain evidence="2 3">KACC 21233</strain>
    </source>
</reference>
<name>A0A5C1YRD6_9PROT</name>
<feature type="compositionally biased region" description="Polar residues" evidence="1">
    <location>
        <begin position="45"/>
        <end position="59"/>
    </location>
</feature>